<name>W6U7S4_ECHGR</name>
<evidence type="ECO:0000259" key="3">
    <source>
        <dbReference type="PROSITE" id="PS50010"/>
    </source>
</evidence>
<feature type="compositionally biased region" description="Basic and acidic residues" evidence="2">
    <location>
        <begin position="54"/>
        <end position="66"/>
    </location>
</feature>
<feature type="compositionally biased region" description="Polar residues" evidence="2">
    <location>
        <begin position="640"/>
        <end position="650"/>
    </location>
</feature>
<feature type="domain" description="DH" evidence="3">
    <location>
        <begin position="114"/>
        <end position="306"/>
    </location>
</feature>
<dbReference type="Gene3D" id="1.20.900.10">
    <property type="entry name" value="Dbl homology (DH) domain"/>
    <property type="match status" value="1"/>
</dbReference>
<dbReference type="SMART" id="SM00325">
    <property type="entry name" value="RhoGEF"/>
    <property type="match status" value="1"/>
</dbReference>
<evidence type="ECO:0000313" key="4">
    <source>
        <dbReference type="EMBL" id="EUB57230.1"/>
    </source>
</evidence>
<gene>
    <name evidence="4" type="ORF">EGR_07907</name>
</gene>
<feature type="compositionally biased region" description="Polar residues" evidence="2">
    <location>
        <begin position="842"/>
        <end position="854"/>
    </location>
</feature>
<dbReference type="Pfam" id="PF25407">
    <property type="entry name" value="PH_32"/>
    <property type="match status" value="1"/>
</dbReference>
<feature type="compositionally biased region" description="Polar residues" evidence="2">
    <location>
        <begin position="32"/>
        <end position="50"/>
    </location>
</feature>
<sequence length="1036" mass="118372">METWMRENYALIRSADRWLSLPWGRTVTNQMQRQNSHLQGKSRNTPNESPRTVEPNERSIEVEDRAPPPNFEVPEQHPSPEELIQRGQYLVDCPSWLAFLGEDKRLQYSNHFISRNDKIWELISTEIRYVDLLVMIRDVFLNAFPPRREDSLNLNENLFPHLDEVLKSHTLLLCYMLEAHNARPDHITNNLGQCFIKALTENMLYRLIEAYGALMFVQSSLTESLNKLKANRNLAEKLSACEREPRTKRRNIPDCYMIIIQRWTKIETLLSGIISDTIVQDDSTELDDLNTSRRAAQGLLLGAQQKMTDLVHAEKLRYFADNLKEDWVDVDSSNTKHKTLLEWMKASDAKLINYDKLAVQGRKEGGKPCNIELHGVALKDCFFLLRQDPETGKFSLYRDTNMPPILIWTKHFGYFRDQAGSPLTFIILMDSKNAAPTLSKFVCSTHDEVARWQKVFTEGFDNFGKVDEPEVESMLLQKNTRVLEAAEERRKRQEEKLELISQLTTDIFAQWDVRNTVFRTLFVDEGLTTSASRSNSGCSTNREQQLNRRSLTSQSDIQQVDGEQMRVRSLHERFMKSVMRLANLCGEADSTCLSRSASDAADRRPSCSSITTPTPDTSGGTDSSKKRPEKEGVTSRIKPKSQNRLSNLLRTGSRRRADGSASLAASTDFQRDYLSSDLDRSEGTSESSLTCLATPALLIADIQELARSLLENYDGQHIRCLELEKDNLRLKTEVEITGGQTSINMKRELECLRSLQKKTEDEQNAWNSHKQKEEARLEREDQKLKNLAKDLGEKQKQYEEDSRTLQELIDLHARRGVDVSRLRGHGSNTNLYATPQPEFGRNLNSYLSHGPSSRSEGDMDPGERRTVDRASLPPSTKTRATSNESSRRRHGNYPLNLHNYPLLFKHCSVETSSWPAFGRRVTETHEHDKLNTRQSSRKTCLQVTKLQKLSAALAPPTASLSPHSVLAHLALNDNPRSDLRLLDYGKLQPLSKLLFSIPSLPCSNVIFCYFAALKYAKCLAYQYKYDVGKQDYPTEP</sequence>
<dbReference type="EMBL" id="APAU02000090">
    <property type="protein sequence ID" value="EUB57230.1"/>
    <property type="molecule type" value="Genomic_DNA"/>
</dbReference>
<evidence type="ECO:0000313" key="5">
    <source>
        <dbReference type="Proteomes" id="UP000019149"/>
    </source>
</evidence>
<dbReference type="GeneID" id="36343622"/>
<feature type="compositionally biased region" description="Polar residues" evidence="2">
    <location>
        <begin position="873"/>
        <end position="884"/>
    </location>
</feature>
<dbReference type="KEGG" id="egl:EGR_07907"/>
<dbReference type="InterPro" id="IPR057616">
    <property type="entry name" value="PH_2_platyhelminthes"/>
</dbReference>
<feature type="region of interest" description="Disordered" evidence="2">
    <location>
        <begin position="758"/>
        <end position="779"/>
    </location>
</feature>
<feature type="compositionally biased region" description="Basic and acidic residues" evidence="2">
    <location>
        <begin position="770"/>
        <end position="779"/>
    </location>
</feature>
<feature type="region of interest" description="Disordered" evidence="2">
    <location>
        <begin position="530"/>
        <end position="563"/>
    </location>
</feature>
<keyword evidence="5" id="KW-1185">Reference proteome</keyword>
<dbReference type="RefSeq" id="XP_024348426.1">
    <property type="nucleotide sequence ID" value="XM_024497156.1"/>
</dbReference>
<dbReference type="STRING" id="6210.W6U7S4"/>
<dbReference type="CTD" id="36343622"/>
<protein>
    <submittedName>
        <fullName evidence="4">Rho-guanine nucleotide exchange factor</fullName>
    </submittedName>
</protein>
<evidence type="ECO:0000256" key="1">
    <source>
        <dbReference type="SAM" id="Coils"/>
    </source>
</evidence>
<accession>W6U7S4</accession>
<dbReference type="GO" id="GO:0005085">
    <property type="term" value="F:guanyl-nucleotide exchange factor activity"/>
    <property type="evidence" value="ECO:0007669"/>
    <property type="project" value="InterPro"/>
</dbReference>
<dbReference type="PROSITE" id="PS50010">
    <property type="entry name" value="DH_2"/>
    <property type="match status" value="1"/>
</dbReference>
<evidence type="ECO:0000256" key="2">
    <source>
        <dbReference type="SAM" id="MobiDB-lite"/>
    </source>
</evidence>
<keyword evidence="1" id="KW-0175">Coiled coil</keyword>
<feature type="compositionally biased region" description="Polar residues" evidence="2">
    <location>
        <begin position="530"/>
        <end position="558"/>
    </location>
</feature>
<reference evidence="4 5" key="1">
    <citation type="journal article" date="2013" name="Nat. Genet.">
        <title>The genome of the hydatid tapeworm Echinococcus granulosus.</title>
        <authorList>
            <person name="Zheng H."/>
            <person name="Zhang W."/>
            <person name="Zhang L."/>
            <person name="Zhang Z."/>
            <person name="Li J."/>
            <person name="Lu G."/>
            <person name="Zhu Y."/>
            <person name="Wang Y."/>
            <person name="Huang Y."/>
            <person name="Liu J."/>
            <person name="Kang H."/>
            <person name="Chen J."/>
            <person name="Wang L."/>
            <person name="Chen A."/>
            <person name="Yu S."/>
            <person name="Gao Z."/>
            <person name="Jin L."/>
            <person name="Gu W."/>
            <person name="Wang Z."/>
            <person name="Zhao L."/>
            <person name="Shi B."/>
            <person name="Wen H."/>
            <person name="Lin R."/>
            <person name="Jones M.K."/>
            <person name="Brejova B."/>
            <person name="Vinar T."/>
            <person name="Zhao G."/>
            <person name="McManus D.P."/>
            <person name="Chen Z."/>
            <person name="Zhou Y."/>
            <person name="Wang S."/>
        </authorList>
    </citation>
    <scope>NUCLEOTIDE SEQUENCE [LARGE SCALE GENOMIC DNA]</scope>
</reference>
<dbReference type="InterPro" id="IPR035899">
    <property type="entry name" value="DBL_dom_sf"/>
</dbReference>
<feature type="region of interest" description="Disordered" evidence="2">
    <location>
        <begin position="596"/>
        <end position="663"/>
    </location>
</feature>
<organism evidence="4 5">
    <name type="scientific">Echinococcus granulosus</name>
    <name type="common">Hydatid tapeworm</name>
    <dbReference type="NCBI Taxonomy" id="6210"/>
    <lineage>
        <taxon>Eukaryota</taxon>
        <taxon>Metazoa</taxon>
        <taxon>Spiralia</taxon>
        <taxon>Lophotrochozoa</taxon>
        <taxon>Platyhelminthes</taxon>
        <taxon>Cestoda</taxon>
        <taxon>Eucestoda</taxon>
        <taxon>Cyclophyllidea</taxon>
        <taxon>Taeniidae</taxon>
        <taxon>Echinococcus</taxon>
        <taxon>Echinococcus granulosus group</taxon>
    </lineage>
</organism>
<feature type="region of interest" description="Disordered" evidence="2">
    <location>
        <begin position="821"/>
        <end position="893"/>
    </location>
</feature>
<dbReference type="Pfam" id="PF00621">
    <property type="entry name" value="RhoGEF"/>
    <property type="match status" value="1"/>
</dbReference>
<dbReference type="OrthoDB" id="2272012at2759"/>
<feature type="region of interest" description="Disordered" evidence="2">
    <location>
        <begin position="32"/>
        <end position="77"/>
    </location>
</feature>
<dbReference type="OMA" id="CEREPRT"/>
<feature type="compositionally biased region" description="Basic and acidic residues" evidence="2">
    <location>
        <begin position="623"/>
        <end position="633"/>
    </location>
</feature>
<feature type="compositionally biased region" description="Low complexity" evidence="2">
    <location>
        <begin position="608"/>
        <end position="622"/>
    </location>
</feature>
<comment type="caution">
    <text evidence="4">The sequence shown here is derived from an EMBL/GenBank/DDBJ whole genome shotgun (WGS) entry which is preliminary data.</text>
</comment>
<feature type="compositionally biased region" description="Basic and acidic residues" evidence="2">
    <location>
        <begin position="855"/>
        <end position="868"/>
    </location>
</feature>
<dbReference type="InterPro" id="IPR000219">
    <property type="entry name" value="DH_dom"/>
</dbReference>
<dbReference type="SUPFAM" id="SSF48065">
    <property type="entry name" value="DBL homology domain (DH-domain)"/>
    <property type="match status" value="1"/>
</dbReference>
<proteinExistence type="predicted"/>
<dbReference type="AlphaFoldDB" id="W6U7S4"/>
<dbReference type="Proteomes" id="UP000019149">
    <property type="component" value="Unassembled WGS sequence"/>
</dbReference>
<feature type="coiled-coil region" evidence="1">
    <location>
        <begin position="476"/>
        <end position="503"/>
    </location>
</feature>